<dbReference type="PANTHER" id="PTHR33116:SF86">
    <property type="entry name" value="REVERSE TRANSCRIPTASE DOMAIN-CONTAINING PROTEIN"/>
    <property type="match status" value="1"/>
</dbReference>
<reference evidence="1" key="1">
    <citation type="submission" date="2020-06" db="EMBL/GenBank/DDBJ databases">
        <authorList>
            <person name="Li T."/>
            <person name="Hu X."/>
            <person name="Zhang T."/>
            <person name="Song X."/>
            <person name="Zhang H."/>
            <person name="Dai N."/>
            <person name="Sheng W."/>
            <person name="Hou X."/>
            <person name="Wei L."/>
        </authorList>
    </citation>
    <scope>NUCLEOTIDE SEQUENCE</scope>
    <source>
        <strain evidence="1">K16</strain>
        <tissue evidence="1">Leaf</tissue>
    </source>
</reference>
<dbReference type="EMBL" id="JACGWL010000007">
    <property type="protein sequence ID" value="KAK4397886.1"/>
    <property type="molecule type" value="Genomic_DNA"/>
</dbReference>
<evidence type="ECO:0000313" key="1">
    <source>
        <dbReference type="EMBL" id="KAK4397886.1"/>
    </source>
</evidence>
<proteinExistence type="predicted"/>
<name>A0AAE1WQT5_9LAMI</name>
<organism evidence="1 2">
    <name type="scientific">Sesamum angolense</name>
    <dbReference type="NCBI Taxonomy" id="2727404"/>
    <lineage>
        <taxon>Eukaryota</taxon>
        <taxon>Viridiplantae</taxon>
        <taxon>Streptophyta</taxon>
        <taxon>Embryophyta</taxon>
        <taxon>Tracheophyta</taxon>
        <taxon>Spermatophyta</taxon>
        <taxon>Magnoliopsida</taxon>
        <taxon>eudicotyledons</taxon>
        <taxon>Gunneridae</taxon>
        <taxon>Pentapetalae</taxon>
        <taxon>asterids</taxon>
        <taxon>lamiids</taxon>
        <taxon>Lamiales</taxon>
        <taxon>Pedaliaceae</taxon>
        <taxon>Sesamum</taxon>
    </lineage>
</organism>
<keyword evidence="2" id="KW-1185">Reference proteome</keyword>
<dbReference type="PANTHER" id="PTHR33116">
    <property type="entry name" value="REVERSE TRANSCRIPTASE ZINC-BINDING DOMAIN-CONTAINING PROTEIN-RELATED-RELATED"/>
    <property type="match status" value="1"/>
</dbReference>
<comment type="caution">
    <text evidence="1">The sequence shown here is derived from an EMBL/GenBank/DDBJ whole genome shotgun (WGS) entry which is preliminary data.</text>
</comment>
<dbReference type="AlphaFoldDB" id="A0AAE1WQT5"/>
<evidence type="ECO:0000313" key="2">
    <source>
        <dbReference type="Proteomes" id="UP001289374"/>
    </source>
</evidence>
<sequence length="421" mass="47860">MWCNRREFPRTIRERLDRACSNDRWAALSPVAAVFHILEASLYHAALLLDSDDSSEMGAKRDQQRFHFGDAWLRFDDCKGVIEQVWVQMQEGDRNTSFFHDRETERLHCKEIKWLRTAEGAVVEGTDAIQCVILEYFSNIFSSTRPDGGVIDEIVACLEPKVFEVMDLNMLCSFTKEEIKQALDEMQPLNHQAQMEELAGLLGVVRVLKHEIYLGLSSIIDQSMKEVFEGIKDQVRQQLQGWTSKHLSQAGRAALIQSVIQAIPTYVMSCFLIPDLVLSDIERIALNFFWIKTGWGENSSFTLKSLMASQSLINEGLQWEIGLRISVKVVDNLSLPLPPTFKLVCQPQTLPVDATVSSLLNEGCNRRWELILEEFAPVDAKCILQCKVGDSPDKLIWQCHPKGKFMVRSVYGVLVARGYQS</sequence>
<accession>A0AAE1WQT5</accession>
<reference evidence="1" key="2">
    <citation type="journal article" date="2024" name="Plant">
        <title>Genomic evolution and insights into agronomic trait innovations of Sesamum species.</title>
        <authorList>
            <person name="Miao H."/>
            <person name="Wang L."/>
            <person name="Qu L."/>
            <person name="Liu H."/>
            <person name="Sun Y."/>
            <person name="Le M."/>
            <person name="Wang Q."/>
            <person name="Wei S."/>
            <person name="Zheng Y."/>
            <person name="Lin W."/>
            <person name="Duan Y."/>
            <person name="Cao H."/>
            <person name="Xiong S."/>
            <person name="Wang X."/>
            <person name="Wei L."/>
            <person name="Li C."/>
            <person name="Ma Q."/>
            <person name="Ju M."/>
            <person name="Zhao R."/>
            <person name="Li G."/>
            <person name="Mu C."/>
            <person name="Tian Q."/>
            <person name="Mei H."/>
            <person name="Zhang T."/>
            <person name="Gao T."/>
            <person name="Zhang H."/>
        </authorList>
    </citation>
    <scope>NUCLEOTIDE SEQUENCE</scope>
    <source>
        <strain evidence="1">K16</strain>
    </source>
</reference>
<protein>
    <submittedName>
        <fullName evidence="1">Uncharacterized protein</fullName>
    </submittedName>
</protein>
<gene>
    <name evidence="1" type="ORF">Sango_1264100</name>
</gene>
<dbReference type="Proteomes" id="UP001289374">
    <property type="component" value="Unassembled WGS sequence"/>
</dbReference>